<feature type="transmembrane region" description="Helical" evidence="7">
    <location>
        <begin position="97"/>
        <end position="117"/>
    </location>
</feature>
<dbReference type="EMBL" id="CP007141">
    <property type="protein sequence ID" value="AJC72860.1"/>
    <property type="molecule type" value="Genomic_DNA"/>
</dbReference>
<dbReference type="CDD" id="cd06261">
    <property type="entry name" value="TM_PBP2"/>
    <property type="match status" value="1"/>
</dbReference>
<keyword evidence="3" id="KW-1003">Cell membrane</keyword>
<organism evidence="9 11">
    <name type="scientific">Pseudothermotoga hypogea DSM 11164 = NBRC 106472</name>
    <dbReference type="NCBI Taxonomy" id="1123384"/>
    <lineage>
        <taxon>Bacteria</taxon>
        <taxon>Thermotogati</taxon>
        <taxon>Thermotogota</taxon>
        <taxon>Thermotogae</taxon>
        <taxon>Thermotogales</taxon>
        <taxon>Thermotogaceae</taxon>
        <taxon>Pseudothermotoga</taxon>
    </lineage>
</organism>
<feature type="transmembrane region" description="Helical" evidence="7">
    <location>
        <begin position="123"/>
        <end position="145"/>
    </location>
</feature>
<dbReference type="InterPro" id="IPR000515">
    <property type="entry name" value="MetI-like"/>
</dbReference>
<gene>
    <name evidence="9" type="ORF">AJ81_00010</name>
    <name evidence="10" type="ORF">AJ81_00095</name>
</gene>
<dbReference type="EMBL" id="CP007141">
    <property type="protein sequence ID" value="AJC72844.1"/>
    <property type="molecule type" value="Genomic_DNA"/>
</dbReference>
<dbReference type="KEGG" id="phy:AJ81_00010"/>
<dbReference type="SUPFAM" id="SSF161098">
    <property type="entry name" value="MetI-like"/>
    <property type="match status" value="1"/>
</dbReference>
<evidence type="ECO:0000313" key="10">
    <source>
        <dbReference type="EMBL" id="AJC72860.1"/>
    </source>
</evidence>
<evidence type="ECO:0000256" key="1">
    <source>
        <dbReference type="ARBA" id="ARBA00004651"/>
    </source>
</evidence>
<dbReference type="GO" id="GO:0005886">
    <property type="term" value="C:plasma membrane"/>
    <property type="evidence" value="ECO:0007669"/>
    <property type="project" value="UniProtKB-SubCell"/>
</dbReference>
<dbReference type="Gene3D" id="1.10.3720.10">
    <property type="entry name" value="MetI-like"/>
    <property type="match status" value="1"/>
</dbReference>
<dbReference type="InterPro" id="IPR035906">
    <property type="entry name" value="MetI-like_sf"/>
</dbReference>
<evidence type="ECO:0000256" key="3">
    <source>
        <dbReference type="ARBA" id="ARBA00022475"/>
    </source>
</evidence>
<keyword evidence="4 7" id="KW-0812">Transmembrane</keyword>
<dbReference type="AlphaFoldDB" id="A0A0U1YGN7"/>
<dbReference type="GO" id="GO:0055085">
    <property type="term" value="P:transmembrane transport"/>
    <property type="evidence" value="ECO:0007669"/>
    <property type="project" value="InterPro"/>
</dbReference>
<evidence type="ECO:0000313" key="11">
    <source>
        <dbReference type="Proteomes" id="UP000077469"/>
    </source>
</evidence>
<accession>A0A0U1YGN7</accession>
<evidence type="ECO:0000256" key="4">
    <source>
        <dbReference type="ARBA" id="ARBA00022692"/>
    </source>
</evidence>
<dbReference type="PANTHER" id="PTHR30151:SF38">
    <property type="entry name" value="ALIPHATIC SULFONATES TRANSPORT PERMEASE PROTEIN SSUC-RELATED"/>
    <property type="match status" value="1"/>
</dbReference>
<feature type="transmembrane region" description="Helical" evidence="7">
    <location>
        <begin position="219"/>
        <end position="241"/>
    </location>
</feature>
<dbReference type="STRING" id="1123384.AJ81_00010"/>
<feature type="domain" description="ABC transmembrane type-1" evidence="8">
    <location>
        <begin position="57"/>
        <end position="237"/>
    </location>
</feature>
<keyword evidence="11" id="KW-1185">Reference proteome</keyword>
<reference evidence="9 11" key="1">
    <citation type="submission" date="2014-01" db="EMBL/GenBank/DDBJ databases">
        <title>Genome sequencing of Thermotog hypogea.</title>
        <authorList>
            <person name="Zhang X."/>
            <person name="Alvare G."/>
            <person name="Fristensky B."/>
            <person name="Chen L."/>
            <person name="Suen T."/>
            <person name="Chen Q."/>
            <person name="Ma K."/>
        </authorList>
    </citation>
    <scope>NUCLEOTIDE SEQUENCE [LARGE SCALE GENOMIC DNA]</scope>
    <source>
        <strain evidence="9 11">DSM 11164</strain>
    </source>
</reference>
<comment type="subcellular location">
    <subcellularLocation>
        <location evidence="1 7">Cell membrane</location>
        <topology evidence="1 7">Multi-pass membrane protein</topology>
    </subcellularLocation>
</comment>
<evidence type="ECO:0000256" key="6">
    <source>
        <dbReference type="ARBA" id="ARBA00023136"/>
    </source>
</evidence>
<dbReference type="PROSITE" id="PS50928">
    <property type="entry name" value="ABC_TM1"/>
    <property type="match status" value="1"/>
</dbReference>
<feature type="transmembrane region" description="Helical" evidence="7">
    <location>
        <begin position="61"/>
        <end position="85"/>
    </location>
</feature>
<comment type="similarity">
    <text evidence="7">Belongs to the binding-protein-dependent transport system permease family.</text>
</comment>
<protein>
    <submittedName>
        <fullName evidence="9">ABC transporter permease</fullName>
    </submittedName>
</protein>
<keyword evidence="2 7" id="KW-0813">Transport</keyword>
<evidence type="ECO:0000256" key="5">
    <source>
        <dbReference type="ARBA" id="ARBA00022989"/>
    </source>
</evidence>
<dbReference type="PaxDb" id="1123384-AJ81_00010"/>
<evidence type="ECO:0000256" key="2">
    <source>
        <dbReference type="ARBA" id="ARBA00022448"/>
    </source>
</evidence>
<keyword evidence="6 7" id="KW-0472">Membrane</keyword>
<name>A0A0U1YGN7_9THEM</name>
<sequence length="250" mass="28002">MKNSSRFEFSVLGVLLLFVVWFVVSKLVSSDLVFPGPEKVLLHSYRLLVEGKLLEPVGLTFLRAFFGMGLALLVGTILGFLMGLSERIYLLLQPLNMAIRSVPIVSWLSTVILAWGIGWRGVVFIVFVSLLPIVTFNVCEGVRVVDKKLVEMAKVYSLPKWKIFRAIYMGSVWPFLLSSLKLSIGSMWKVAIVAEYLIGETGLGVQIMQAKFYVNTTEVFSYTVVAVAFGLILEALFSFLWERGSFEVHS</sequence>
<evidence type="ECO:0000313" key="9">
    <source>
        <dbReference type="EMBL" id="AJC72844.1"/>
    </source>
</evidence>
<dbReference type="Pfam" id="PF00528">
    <property type="entry name" value="BPD_transp_1"/>
    <property type="match status" value="1"/>
</dbReference>
<dbReference type="KEGG" id="phy:AJ81_00095"/>
<evidence type="ECO:0000256" key="7">
    <source>
        <dbReference type="RuleBase" id="RU363032"/>
    </source>
</evidence>
<feature type="transmembrane region" description="Helical" evidence="7">
    <location>
        <begin position="166"/>
        <end position="188"/>
    </location>
</feature>
<dbReference type="PANTHER" id="PTHR30151">
    <property type="entry name" value="ALKANE SULFONATE ABC TRANSPORTER-RELATED, MEMBRANE SUBUNIT"/>
    <property type="match status" value="1"/>
</dbReference>
<dbReference type="OrthoDB" id="9796361at2"/>
<evidence type="ECO:0000259" key="8">
    <source>
        <dbReference type="PROSITE" id="PS50928"/>
    </source>
</evidence>
<proteinExistence type="inferred from homology"/>
<dbReference type="Proteomes" id="UP000077469">
    <property type="component" value="Chromosome"/>
</dbReference>
<keyword evidence="5 7" id="KW-1133">Transmembrane helix</keyword>
<dbReference type="PATRIC" id="fig|1123384.7.peg.19"/>